<keyword evidence="4" id="KW-1185">Reference proteome</keyword>
<dbReference type="InterPro" id="IPR021782">
    <property type="entry name" value="DUF3347"/>
</dbReference>
<organism evidence="3 4">
    <name type="scientific">Flavobacterium croceum DSM 17960</name>
    <dbReference type="NCBI Taxonomy" id="1121886"/>
    <lineage>
        <taxon>Bacteria</taxon>
        <taxon>Pseudomonadati</taxon>
        <taxon>Bacteroidota</taxon>
        <taxon>Flavobacteriia</taxon>
        <taxon>Flavobacteriales</taxon>
        <taxon>Flavobacteriaceae</taxon>
        <taxon>Flavobacterium</taxon>
    </lineage>
</organism>
<evidence type="ECO:0000313" key="3">
    <source>
        <dbReference type="EMBL" id="POS02237.1"/>
    </source>
</evidence>
<protein>
    <submittedName>
        <fullName evidence="3">Uncharacterized protein DUF3347</fullName>
    </submittedName>
</protein>
<evidence type="ECO:0000259" key="2">
    <source>
        <dbReference type="Pfam" id="PF19335"/>
    </source>
</evidence>
<proteinExistence type="predicted"/>
<dbReference type="GO" id="GO:0046872">
    <property type="term" value="F:metal ion binding"/>
    <property type="evidence" value="ECO:0007669"/>
    <property type="project" value="InterPro"/>
</dbReference>
<comment type="caution">
    <text evidence="3">The sequence shown here is derived from an EMBL/GenBank/DDBJ whole genome shotgun (WGS) entry which is preliminary data.</text>
</comment>
<evidence type="ECO:0000313" key="4">
    <source>
        <dbReference type="Proteomes" id="UP000237056"/>
    </source>
</evidence>
<evidence type="ECO:0000259" key="1">
    <source>
        <dbReference type="Pfam" id="PF11827"/>
    </source>
</evidence>
<feature type="domain" description="DUF3347" evidence="1">
    <location>
        <begin position="112"/>
        <end position="202"/>
    </location>
</feature>
<dbReference type="AlphaFoldDB" id="A0A2S4N979"/>
<gene>
    <name evidence="3" type="ORF">Q361_105132</name>
</gene>
<accession>A0A2S4N979</accession>
<name>A0A2S4N979_9FLAO</name>
<dbReference type="InterPro" id="IPR045800">
    <property type="entry name" value="HMBD"/>
</dbReference>
<dbReference type="OrthoDB" id="5513217at2"/>
<sequence>MKKAIILITIVATLIACNKSTKSEKIESTSYENKSSNNHDHQLFACSMHPEITGKKGEKCSKCGMELTEPVAHSKLDKNSEEPSLNNTKAKVGVLGADTSVPPLDYVNDIVICYLNLKNKLVKDDSEGAAEKGKILLASFNRLDTKTLDANQKKAYIDIAEDAKEQAEHIAENAGKLDHQREHFILLSKDINDLIKMFGSKMQLYQDYCPMANDGKGAIWISETKEIKNPFYGSKMLTCGSLKKTL</sequence>
<dbReference type="Pfam" id="PF19335">
    <property type="entry name" value="HMBD"/>
    <property type="match status" value="1"/>
</dbReference>
<dbReference type="RefSeq" id="WP_103725672.1">
    <property type="nucleotide sequence ID" value="NZ_PQNY01000005.1"/>
</dbReference>
<dbReference type="EMBL" id="PQNY01000005">
    <property type="protein sequence ID" value="POS02237.1"/>
    <property type="molecule type" value="Genomic_DNA"/>
</dbReference>
<dbReference type="Proteomes" id="UP000237056">
    <property type="component" value="Unassembled WGS sequence"/>
</dbReference>
<dbReference type="Pfam" id="PF11827">
    <property type="entry name" value="DUF3347"/>
    <property type="match status" value="1"/>
</dbReference>
<reference evidence="3 4" key="1">
    <citation type="submission" date="2018-01" db="EMBL/GenBank/DDBJ databases">
        <title>Genomic Encyclopedia of Type Strains, Phase I: the one thousand microbial genomes (KMG-I) project.</title>
        <authorList>
            <person name="Goeker M."/>
        </authorList>
    </citation>
    <scope>NUCLEOTIDE SEQUENCE [LARGE SCALE GENOMIC DNA]</scope>
    <source>
        <strain evidence="3 4">DSM 17960</strain>
    </source>
</reference>
<feature type="domain" description="Heavy metal binding" evidence="2">
    <location>
        <begin position="45"/>
        <end position="69"/>
    </location>
</feature>
<dbReference type="PROSITE" id="PS51257">
    <property type="entry name" value="PROKAR_LIPOPROTEIN"/>
    <property type="match status" value="1"/>
</dbReference>